<dbReference type="OrthoDB" id="5356111at2759"/>
<feature type="transmembrane region" description="Helical" evidence="10">
    <location>
        <begin position="64"/>
        <end position="82"/>
    </location>
</feature>
<feature type="compositionally biased region" description="Polar residues" evidence="11">
    <location>
        <begin position="1"/>
        <end position="11"/>
    </location>
</feature>
<evidence type="ECO:0000256" key="8">
    <source>
        <dbReference type="ARBA" id="ARBA00023136"/>
    </source>
</evidence>
<name>A0A1Z5T7C0_HORWE</name>
<evidence type="ECO:0000256" key="11">
    <source>
        <dbReference type="SAM" id="MobiDB-lite"/>
    </source>
</evidence>
<evidence type="ECO:0000313" key="12">
    <source>
        <dbReference type="EMBL" id="OTA31731.1"/>
    </source>
</evidence>
<comment type="similarity">
    <text evidence="3 10">Belongs to the PRM1 family.</text>
</comment>
<evidence type="ECO:0000256" key="9">
    <source>
        <dbReference type="ARBA" id="ARBA00023180"/>
    </source>
</evidence>
<accession>A0A1Z5T7C0</accession>
<dbReference type="FunCoup" id="A0A1Z5T7C0">
    <property type="interactions" value="40"/>
</dbReference>
<feature type="compositionally biased region" description="Polar residues" evidence="11">
    <location>
        <begin position="679"/>
        <end position="695"/>
    </location>
</feature>
<keyword evidence="5 10" id="KW-0812">Transmembrane</keyword>
<evidence type="ECO:0000256" key="10">
    <source>
        <dbReference type="RuleBase" id="RU366035"/>
    </source>
</evidence>
<evidence type="ECO:0000313" key="13">
    <source>
        <dbReference type="Proteomes" id="UP000194280"/>
    </source>
</evidence>
<sequence>MADPTNRQQTPDPAPPSLSAGDHEMRNYYATQDAPRPPPQNEEPYLTPYLGLRARLSQTWINRWTVLLLLVLIRTLLAIASLDDHLGSARREALSACKSVENAGSAMASMPHYMSAGVNELSAQGIETAINGLMQMLILSITGVEEIVLFVINLLTSTYVCLITLAVGGSLHAAISVAEELGDFLNSTAKDVGKELGDVTEDFDGAMNKFLGGLTDFASVFAGKKLDPPTIDLTDEIKKLDNLQIPSDYDEDLMKLNDSIPTFEQVHNFTNAAIRLPFEEVKKLLNESLPRYTMNCSLFPVPKKERLTFCSDDDGINNFFDDLVTIERSAKKTFLSVLLFAAILVMIPMAWRETRRWKLQKGRAQLVKNDAFDPMDAVYIVSRPYTAGAGLKLSAPIKSSRRRTLVRWAVAYATTTPVLFVLSLAIAGLLGCLCQYILLKSIEKETPKLENQIIGFADKVIHQLNNASQQWAIGTNTIINNTNADINEDVFGWVNTSTNAVNDTLNTFVDGMVDALNTTFEGIQKGLTWVSDHAHVDFPLLPNDTFSLGTTDKVAGSQKEILANAEGDGSAGDEITAALFHVISALYRAVRQETIISACVLLIWVLIALIGITRAVFLMFKGGNAGTYAGRRPNSRGLPPGDKQTHGGGYELDEFFARQRVPTYEQATRDSRPSGAATVDNSANKYHGQTYTLTPNPMPKLEVQSATSPVLHTGFSPRPDLPEKLGSVNGQNIDAAIRRPTHIRASSHGDYGITSPASPHPNPDSTPYLSTSYRSRSNAAADEKHNPFADSNR</sequence>
<dbReference type="PANTHER" id="PTHR31030">
    <property type="entry name" value="PLASMA MEMBRANE FUSION PROTEIN PRM1"/>
    <property type="match status" value="1"/>
</dbReference>
<comment type="subcellular location">
    <subcellularLocation>
        <location evidence="2 10">Cell membrane</location>
        <topology evidence="2 10">Multi-pass membrane protein</topology>
    </subcellularLocation>
</comment>
<feature type="transmembrane region" description="Helical" evidence="10">
    <location>
        <begin position="147"/>
        <end position="167"/>
    </location>
</feature>
<dbReference type="GO" id="GO:0043332">
    <property type="term" value="C:mating projection tip"/>
    <property type="evidence" value="ECO:0007669"/>
    <property type="project" value="UniProtKB-UniRule"/>
</dbReference>
<reference evidence="12 13" key="1">
    <citation type="submission" date="2017-01" db="EMBL/GenBank/DDBJ databases">
        <title>The recent genome duplication of the halophilic yeast Hortaea werneckii: insights from long-read sequencing.</title>
        <authorList>
            <person name="Sinha S."/>
            <person name="Flibotte S."/>
            <person name="Neira M."/>
            <person name="Lenassi M."/>
            <person name="Gostincar C."/>
            <person name="Stajich J.E."/>
            <person name="Nislow C.E."/>
        </authorList>
    </citation>
    <scope>NUCLEOTIDE SEQUENCE [LARGE SCALE GENOMIC DNA]</scope>
    <source>
        <strain evidence="12 13">EXF-2000</strain>
    </source>
</reference>
<keyword evidence="8 10" id="KW-0472">Membrane</keyword>
<evidence type="ECO:0000256" key="6">
    <source>
        <dbReference type="ARBA" id="ARBA00022971"/>
    </source>
</evidence>
<dbReference type="InParanoid" id="A0A1Z5T7C0"/>
<dbReference type="GO" id="GO:0005886">
    <property type="term" value="C:plasma membrane"/>
    <property type="evidence" value="ECO:0007669"/>
    <property type="project" value="UniProtKB-SubCell"/>
</dbReference>
<feature type="region of interest" description="Disordered" evidence="11">
    <location>
        <begin position="1"/>
        <end position="42"/>
    </location>
</feature>
<dbReference type="Proteomes" id="UP000194280">
    <property type="component" value="Unassembled WGS sequence"/>
</dbReference>
<organism evidence="12 13">
    <name type="scientific">Hortaea werneckii EXF-2000</name>
    <dbReference type="NCBI Taxonomy" id="1157616"/>
    <lineage>
        <taxon>Eukaryota</taxon>
        <taxon>Fungi</taxon>
        <taxon>Dikarya</taxon>
        <taxon>Ascomycota</taxon>
        <taxon>Pezizomycotina</taxon>
        <taxon>Dothideomycetes</taxon>
        <taxon>Dothideomycetidae</taxon>
        <taxon>Mycosphaerellales</taxon>
        <taxon>Teratosphaeriaceae</taxon>
        <taxon>Hortaea</taxon>
    </lineage>
</organism>
<evidence type="ECO:0000256" key="5">
    <source>
        <dbReference type="ARBA" id="ARBA00022692"/>
    </source>
</evidence>
<comment type="caution">
    <text evidence="12">The sequence shown here is derived from an EMBL/GenBank/DDBJ whole genome shotgun (WGS) entry which is preliminary data.</text>
</comment>
<feature type="compositionally biased region" description="Basic and acidic residues" evidence="11">
    <location>
        <begin position="781"/>
        <end position="793"/>
    </location>
</feature>
<feature type="transmembrane region" description="Helical" evidence="10">
    <location>
        <begin position="418"/>
        <end position="439"/>
    </location>
</feature>
<evidence type="ECO:0000256" key="4">
    <source>
        <dbReference type="ARBA" id="ARBA00022475"/>
    </source>
</evidence>
<evidence type="ECO:0000256" key="1">
    <source>
        <dbReference type="ARBA" id="ARBA00002512"/>
    </source>
</evidence>
<comment type="function">
    <text evidence="1 10">Involved in cell fusion during mating by stabilizing the plasma membrane fusion event.</text>
</comment>
<keyword evidence="7 10" id="KW-1133">Transmembrane helix</keyword>
<feature type="transmembrane region" description="Helical" evidence="10">
    <location>
        <begin position="595"/>
        <end position="620"/>
    </location>
</feature>
<keyword evidence="9" id="KW-0325">Glycoprotein</keyword>
<dbReference type="AlphaFoldDB" id="A0A1Z5T7C0"/>
<feature type="region of interest" description="Disordered" evidence="11">
    <location>
        <begin position="746"/>
        <end position="793"/>
    </location>
</feature>
<proteinExistence type="inferred from homology"/>
<evidence type="ECO:0000256" key="7">
    <source>
        <dbReference type="ARBA" id="ARBA00022989"/>
    </source>
</evidence>
<gene>
    <name evidence="12" type="ORF">BTJ68_08653</name>
</gene>
<dbReference type="InterPro" id="IPR026777">
    <property type="entry name" value="PRM1"/>
</dbReference>
<evidence type="ECO:0000256" key="3">
    <source>
        <dbReference type="ARBA" id="ARBA00010780"/>
    </source>
</evidence>
<keyword evidence="4 10" id="KW-1003">Cell membrane</keyword>
<protein>
    <recommendedName>
        <fullName evidence="10">Plasma membrane fusion protein PRM1</fullName>
    </recommendedName>
</protein>
<evidence type="ECO:0000256" key="2">
    <source>
        <dbReference type="ARBA" id="ARBA00004651"/>
    </source>
</evidence>
<dbReference type="STRING" id="1157616.A0A1Z5T7C0"/>
<feature type="region of interest" description="Disordered" evidence="11">
    <location>
        <begin position="664"/>
        <end position="724"/>
    </location>
</feature>
<dbReference type="VEuPathDB" id="FungiDB:BTJ68_08653"/>
<keyword evidence="6 10" id="KW-0184">Conjugation</keyword>
<dbReference type="EMBL" id="MUNK01000108">
    <property type="protein sequence ID" value="OTA31731.1"/>
    <property type="molecule type" value="Genomic_DNA"/>
</dbReference>
<dbReference type="GO" id="GO:0032220">
    <property type="term" value="P:plasma membrane fusion involved in cytogamy"/>
    <property type="evidence" value="ECO:0007669"/>
    <property type="project" value="TreeGrafter"/>
</dbReference>
<feature type="compositionally biased region" description="Polar residues" evidence="11">
    <location>
        <begin position="765"/>
        <end position="778"/>
    </location>
</feature>
<feature type="transmembrane region" description="Helical" evidence="10">
    <location>
        <begin position="333"/>
        <end position="351"/>
    </location>
</feature>
<dbReference type="PANTHER" id="PTHR31030:SF1">
    <property type="entry name" value="PLASMA MEMBRANE FUSION PROTEIN PRM1"/>
    <property type="match status" value="1"/>
</dbReference>
<keyword evidence="13" id="KW-1185">Reference proteome</keyword>